<dbReference type="GO" id="GO:0003954">
    <property type="term" value="F:NADH dehydrogenase activity"/>
    <property type="evidence" value="ECO:0007669"/>
    <property type="project" value="TreeGrafter"/>
</dbReference>
<organism evidence="10 11">
    <name type="scientific">Anatilimnocola aggregata</name>
    <dbReference type="NCBI Taxonomy" id="2528021"/>
    <lineage>
        <taxon>Bacteria</taxon>
        <taxon>Pseudomonadati</taxon>
        <taxon>Planctomycetota</taxon>
        <taxon>Planctomycetia</taxon>
        <taxon>Pirellulales</taxon>
        <taxon>Pirellulaceae</taxon>
        <taxon>Anatilimnocola</taxon>
    </lineage>
</organism>
<dbReference type="InterPro" id="IPR001750">
    <property type="entry name" value="ND/Mrp_TM"/>
</dbReference>
<feature type="compositionally biased region" description="Basic and acidic residues" evidence="6">
    <location>
        <begin position="675"/>
        <end position="721"/>
    </location>
</feature>
<dbReference type="KEGG" id="aagg:ETAA8_35800"/>
<keyword evidence="10" id="KW-0560">Oxidoreductase</keyword>
<dbReference type="GO" id="GO:0012505">
    <property type="term" value="C:endomembrane system"/>
    <property type="evidence" value="ECO:0007669"/>
    <property type="project" value="UniProtKB-SubCell"/>
</dbReference>
<accession>A0A517YE30</accession>
<evidence type="ECO:0000256" key="7">
    <source>
        <dbReference type="SAM" id="Phobius"/>
    </source>
</evidence>
<feature type="region of interest" description="Disordered" evidence="6">
    <location>
        <begin position="674"/>
        <end position="721"/>
    </location>
</feature>
<evidence type="ECO:0000256" key="5">
    <source>
        <dbReference type="RuleBase" id="RU000320"/>
    </source>
</evidence>
<feature type="transmembrane region" description="Helical" evidence="7">
    <location>
        <begin position="494"/>
        <end position="515"/>
    </location>
</feature>
<feature type="transmembrane region" description="Helical" evidence="7">
    <location>
        <begin position="535"/>
        <end position="559"/>
    </location>
</feature>
<proteinExistence type="predicted"/>
<comment type="subcellular location">
    <subcellularLocation>
        <location evidence="1">Endomembrane system</location>
        <topology evidence="1">Multi-pass membrane protein</topology>
    </subcellularLocation>
    <subcellularLocation>
        <location evidence="5">Membrane</location>
        <topology evidence="5">Multi-pass membrane protein</topology>
    </subcellularLocation>
</comment>
<evidence type="ECO:0000313" key="11">
    <source>
        <dbReference type="Proteomes" id="UP000315017"/>
    </source>
</evidence>
<feature type="transmembrane region" description="Helical" evidence="7">
    <location>
        <begin position="627"/>
        <end position="660"/>
    </location>
</feature>
<dbReference type="GO" id="GO:0016020">
    <property type="term" value="C:membrane"/>
    <property type="evidence" value="ECO:0007669"/>
    <property type="project" value="UniProtKB-SubCell"/>
</dbReference>
<feature type="transmembrane region" description="Helical" evidence="7">
    <location>
        <begin position="580"/>
        <end position="600"/>
    </location>
</feature>
<feature type="domain" description="NADH-Ubiquinone oxidoreductase (complex I) chain 5 N-terminal" evidence="9">
    <location>
        <begin position="145"/>
        <end position="185"/>
    </location>
</feature>
<dbReference type="AlphaFoldDB" id="A0A517YE30"/>
<feature type="domain" description="NADH:quinone oxidoreductase/Mrp antiporter transmembrane" evidence="8">
    <location>
        <begin position="228"/>
        <end position="303"/>
    </location>
</feature>
<feature type="transmembrane region" description="Helical" evidence="7">
    <location>
        <begin position="371"/>
        <end position="392"/>
    </location>
</feature>
<protein>
    <submittedName>
        <fullName evidence="10">NADH-quinone oxidoreductase subunit L</fullName>
        <ecNumber evidence="10">1.6.5.11</ecNumber>
    </submittedName>
</protein>
<keyword evidence="11" id="KW-1185">Reference proteome</keyword>
<sequence>MDVLPYILAAAVLLPLASFFVILLGATWLNLGKAGAFVATGAILGSAVLSFIALLFVWLPNHFPPVDMHGALDSASADAGSDPGHSDAGHDDKNGADHGHSHDDKKTGDHGPSHADAAGHGHDEHEHHSKAVPALTGEYYLLGQFGKLRVTISYYIDSLTLVMFCMVTLIASCIHFYAIGYMHDELHDITDHEVTLSDGSHLRRPGRFPRFFQALSLFCFSMLGLVLAGNIAMVFCFWELVGICSYFLIGFYVERNSASTAANKAFIVNRVGDFGMIIGLLALWSSLGTFAFGDIERVNDQGDKVTERGLFSLVRPEETHHQLQVPTGMVLSDAKNEIAQIVSDHRNVPDGERNAEAEIASRVEGWRSKGFGYWLLVVAGIGIFCGCVGKSAQFPLHVWLPDAMEGPTPVSALVHSATMVAAGVYLVGRFFPVFLPEVLLVIATIGAITLFMAATIAITANDIKRVLAYSTVSQLGYMMLSLGVGGWKAGLMHLITHAFFKSLLFMCSGSVIHAVHTNDMRKMGGLLTKMPVTAITMLIGCLAIAGVGVPFLIGFSGYYSKDMILEQALSFWINNPNVPWSGVFFIAAAGGAAVTAFYMFRMWYMTFVGKPRDAHAYDHAHESPPVMYIPLVILSVFAIAVAWNTSLLGFGAIAAAFFIAKGFNEGWFKGSAAGHGHDAHGHDDHAHGHDDHGHAPVVAKHDAHGHDSHGHGSHSHDDHAHHGGLSLTMPWVLTMLVASLVGGTIFMVVADRSGLVSGLTLGGLLDQSEPLGLHMNMPGVWTRAVWPTEHFAHDPANFSKIVAPATLLATGTWLAGIGLATLMYGLGYLNPADVRKQFSPIYNLLVNKYYFDELYNFIFVQPTLMKARLIAGFDRRYIDGFIDWLGRAVVWFSKKFELIADRGIVDGSINIFAGWTYSTGLSLRSMQTGHLRQYVMFIIVGAIAIFVLISFFWTPLLAR</sequence>
<feature type="transmembrane region" description="Helical" evidence="7">
    <location>
        <begin position="211"/>
        <end position="228"/>
    </location>
</feature>
<dbReference type="PANTHER" id="PTHR42829:SF2">
    <property type="entry name" value="NADH-UBIQUINONE OXIDOREDUCTASE CHAIN 5"/>
    <property type="match status" value="1"/>
</dbReference>
<keyword evidence="4 7" id="KW-0472">Membrane</keyword>
<reference evidence="10 11" key="1">
    <citation type="submission" date="2019-02" db="EMBL/GenBank/DDBJ databases">
        <title>Deep-cultivation of Planctomycetes and their phenomic and genomic characterization uncovers novel biology.</title>
        <authorList>
            <person name="Wiegand S."/>
            <person name="Jogler M."/>
            <person name="Boedeker C."/>
            <person name="Pinto D."/>
            <person name="Vollmers J."/>
            <person name="Rivas-Marin E."/>
            <person name="Kohn T."/>
            <person name="Peeters S.H."/>
            <person name="Heuer A."/>
            <person name="Rast P."/>
            <person name="Oberbeckmann S."/>
            <person name="Bunk B."/>
            <person name="Jeske O."/>
            <person name="Meyerdierks A."/>
            <person name="Storesund J.E."/>
            <person name="Kallscheuer N."/>
            <person name="Luecker S."/>
            <person name="Lage O.M."/>
            <person name="Pohl T."/>
            <person name="Merkel B.J."/>
            <person name="Hornburger P."/>
            <person name="Mueller R.-W."/>
            <person name="Bruemmer F."/>
            <person name="Labrenz M."/>
            <person name="Spormann A.M."/>
            <person name="Op den Camp H."/>
            <person name="Overmann J."/>
            <person name="Amann R."/>
            <person name="Jetten M.S.M."/>
            <person name="Mascher T."/>
            <person name="Medema M.H."/>
            <person name="Devos D.P."/>
            <person name="Kaster A.-K."/>
            <person name="Ovreas L."/>
            <person name="Rohde M."/>
            <person name="Galperin M.Y."/>
            <person name="Jogler C."/>
        </authorList>
    </citation>
    <scope>NUCLEOTIDE SEQUENCE [LARGE SCALE GENOMIC DNA]</scope>
    <source>
        <strain evidence="10 11">ETA_A8</strain>
    </source>
</reference>
<feature type="transmembrane region" description="Helical" evidence="7">
    <location>
        <begin position="731"/>
        <end position="750"/>
    </location>
</feature>
<feature type="domain" description="NADH:quinone oxidoreductase/Mrp antiporter transmembrane" evidence="8">
    <location>
        <begin position="369"/>
        <end position="570"/>
    </location>
</feature>
<evidence type="ECO:0000259" key="8">
    <source>
        <dbReference type="Pfam" id="PF00361"/>
    </source>
</evidence>
<dbReference type="RefSeq" id="WP_145090839.1">
    <property type="nucleotide sequence ID" value="NZ_CP036274.1"/>
</dbReference>
<dbReference type="EC" id="1.6.5.11" evidence="10"/>
<dbReference type="Gene3D" id="1.20.5.2700">
    <property type="match status" value="1"/>
</dbReference>
<dbReference type="OrthoDB" id="9807568at2"/>
<feature type="transmembrane region" description="Helical" evidence="7">
    <location>
        <begin position="154"/>
        <end position="178"/>
    </location>
</feature>
<evidence type="ECO:0000256" key="2">
    <source>
        <dbReference type="ARBA" id="ARBA00022692"/>
    </source>
</evidence>
<evidence type="ECO:0000313" key="10">
    <source>
        <dbReference type="EMBL" id="QDU28479.1"/>
    </source>
</evidence>
<keyword evidence="2 5" id="KW-0812">Transmembrane</keyword>
<feature type="transmembrane region" description="Helical" evidence="7">
    <location>
        <begin position="934"/>
        <end position="953"/>
    </location>
</feature>
<evidence type="ECO:0000256" key="4">
    <source>
        <dbReference type="ARBA" id="ARBA00023136"/>
    </source>
</evidence>
<dbReference type="Proteomes" id="UP000315017">
    <property type="component" value="Chromosome"/>
</dbReference>
<dbReference type="Pfam" id="PF00361">
    <property type="entry name" value="Proton_antipo_M"/>
    <property type="match status" value="2"/>
</dbReference>
<feature type="region of interest" description="Disordered" evidence="6">
    <location>
        <begin position="74"/>
        <end position="128"/>
    </location>
</feature>
<dbReference type="GO" id="GO:0015990">
    <property type="term" value="P:electron transport coupled proton transport"/>
    <property type="evidence" value="ECO:0007669"/>
    <property type="project" value="TreeGrafter"/>
</dbReference>
<evidence type="ECO:0000256" key="1">
    <source>
        <dbReference type="ARBA" id="ARBA00004127"/>
    </source>
</evidence>
<feature type="transmembrane region" description="Helical" evidence="7">
    <location>
        <begin position="235"/>
        <end position="253"/>
    </location>
</feature>
<evidence type="ECO:0000256" key="3">
    <source>
        <dbReference type="ARBA" id="ARBA00022989"/>
    </source>
</evidence>
<dbReference type="InterPro" id="IPR001516">
    <property type="entry name" value="Proton_antipo_N"/>
</dbReference>
<feature type="transmembrane region" description="Helical" evidence="7">
    <location>
        <begin position="438"/>
        <end position="460"/>
    </location>
</feature>
<dbReference type="GO" id="GO:0042773">
    <property type="term" value="P:ATP synthesis coupled electron transport"/>
    <property type="evidence" value="ECO:0007669"/>
    <property type="project" value="InterPro"/>
</dbReference>
<feature type="transmembrane region" description="Helical" evidence="7">
    <location>
        <begin position="801"/>
        <end position="826"/>
    </location>
</feature>
<dbReference type="EMBL" id="CP036274">
    <property type="protein sequence ID" value="QDU28479.1"/>
    <property type="molecule type" value="Genomic_DNA"/>
</dbReference>
<feature type="transmembrane region" description="Helical" evidence="7">
    <location>
        <begin position="273"/>
        <end position="292"/>
    </location>
</feature>
<dbReference type="PANTHER" id="PTHR42829">
    <property type="entry name" value="NADH-UBIQUINONE OXIDOREDUCTASE CHAIN 5"/>
    <property type="match status" value="1"/>
</dbReference>
<evidence type="ECO:0000259" key="9">
    <source>
        <dbReference type="Pfam" id="PF00662"/>
    </source>
</evidence>
<feature type="compositionally biased region" description="Basic and acidic residues" evidence="6">
    <location>
        <begin position="84"/>
        <end position="128"/>
    </location>
</feature>
<feature type="compositionally biased region" description="Low complexity" evidence="6">
    <location>
        <begin position="74"/>
        <end position="83"/>
    </location>
</feature>
<dbReference type="GO" id="GO:0008137">
    <property type="term" value="F:NADH dehydrogenase (ubiquinone) activity"/>
    <property type="evidence" value="ECO:0007669"/>
    <property type="project" value="InterPro"/>
</dbReference>
<dbReference type="Pfam" id="PF00662">
    <property type="entry name" value="Proton_antipo_N"/>
    <property type="match status" value="1"/>
</dbReference>
<feature type="transmembrane region" description="Helical" evidence="7">
    <location>
        <begin position="466"/>
        <end position="487"/>
    </location>
</feature>
<gene>
    <name evidence="10" type="primary">nuoL_3</name>
    <name evidence="10" type="ORF">ETAA8_35800</name>
</gene>
<feature type="transmembrane region" description="Helical" evidence="7">
    <location>
        <begin position="412"/>
        <end position="431"/>
    </location>
</feature>
<feature type="transmembrane region" description="Helical" evidence="7">
    <location>
        <begin position="7"/>
        <end position="29"/>
    </location>
</feature>
<keyword evidence="3 7" id="KW-1133">Transmembrane helix</keyword>
<dbReference type="InterPro" id="IPR003945">
    <property type="entry name" value="NU5C-like"/>
</dbReference>
<name>A0A517YE30_9BACT</name>
<feature type="transmembrane region" description="Helical" evidence="7">
    <location>
        <begin position="35"/>
        <end position="59"/>
    </location>
</feature>
<evidence type="ECO:0000256" key="6">
    <source>
        <dbReference type="SAM" id="MobiDB-lite"/>
    </source>
</evidence>